<evidence type="ECO:0000313" key="6">
    <source>
        <dbReference type="RefSeq" id="XP_030762701.1"/>
    </source>
</evidence>
<dbReference type="PRINTS" id="PR01415">
    <property type="entry name" value="ANKYRIN"/>
</dbReference>
<dbReference type="RefSeq" id="XP_030762701.1">
    <property type="nucleotide sequence ID" value="XM_030906841.1"/>
</dbReference>
<dbReference type="Gene3D" id="1.25.40.20">
    <property type="entry name" value="Ankyrin repeat-containing domain"/>
    <property type="match status" value="1"/>
</dbReference>
<protein>
    <submittedName>
        <fullName evidence="6">NF-kappa-B inhibitor cactus</fullName>
    </submittedName>
</protein>
<dbReference type="PROSITE" id="PS50297">
    <property type="entry name" value="ANK_REP_REGION"/>
    <property type="match status" value="3"/>
</dbReference>
<feature type="region of interest" description="Disordered" evidence="4">
    <location>
        <begin position="353"/>
        <end position="387"/>
    </location>
</feature>
<dbReference type="OrthoDB" id="20727at2759"/>
<dbReference type="AlphaFoldDB" id="A0A6J2YHF5"/>
<gene>
    <name evidence="6" type="primary">LOC115887424</name>
</gene>
<evidence type="ECO:0000313" key="5">
    <source>
        <dbReference type="Proteomes" id="UP000504635"/>
    </source>
</evidence>
<accession>A0A6J2YHF5</accession>
<dbReference type="Pfam" id="PF12796">
    <property type="entry name" value="Ank_2"/>
    <property type="match status" value="2"/>
</dbReference>
<feature type="compositionally biased region" description="Basic and acidic residues" evidence="4">
    <location>
        <begin position="55"/>
        <end position="66"/>
    </location>
</feature>
<dbReference type="SMART" id="SM00248">
    <property type="entry name" value="ANK"/>
    <property type="match status" value="5"/>
</dbReference>
<dbReference type="InParanoid" id="A0A6J2YHF5"/>
<dbReference type="KEGG" id="soy:115887424"/>
<dbReference type="InterPro" id="IPR002110">
    <property type="entry name" value="Ankyrin_rpt"/>
</dbReference>
<evidence type="ECO:0000256" key="1">
    <source>
        <dbReference type="ARBA" id="ARBA00022737"/>
    </source>
</evidence>
<dbReference type="SUPFAM" id="SSF48403">
    <property type="entry name" value="Ankyrin repeat"/>
    <property type="match status" value="1"/>
</dbReference>
<dbReference type="GO" id="GO:0071356">
    <property type="term" value="P:cellular response to tumor necrosis factor"/>
    <property type="evidence" value="ECO:0007669"/>
    <property type="project" value="TreeGrafter"/>
</dbReference>
<feature type="repeat" description="ANK" evidence="3">
    <location>
        <begin position="260"/>
        <end position="292"/>
    </location>
</feature>
<dbReference type="GO" id="GO:0051059">
    <property type="term" value="F:NF-kappaB binding"/>
    <property type="evidence" value="ECO:0007669"/>
    <property type="project" value="TreeGrafter"/>
</dbReference>
<dbReference type="Proteomes" id="UP000504635">
    <property type="component" value="Unplaced"/>
</dbReference>
<dbReference type="InterPro" id="IPR051070">
    <property type="entry name" value="NF-kappa-B_inhibitor"/>
</dbReference>
<dbReference type="GeneID" id="115887424"/>
<name>A0A6J2YHF5_SITOR</name>
<evidence type="ECO:0000256" key="2">
    <source>
        <dbReference type="ARBA" id="ARBA00023043"/>
    </source>
</evidence>
<keyword evidence="1" id="KW-0677">Repeat</keyword>
<dbReference type="InterPro" id="IPR036770">
    <property type="entry name" value="Ankyrin_rpt-contain_sf"/>
</dbReference>
<organism evidence="5 6">
    <name type="scientific">Sitophilus oryzae</name>
    <name type="common">Rice weevil</name>
    <name type="synonym">Curculio oryzae</name>
    <dbReference type="NCBI Taxonomy" id="7048"/>
    <lineage>
        <taxon>Eukaryota</taxon>
        <taxon>Metazoa</taxon>
        <taxon>Ecdysozoa</taxon>
        <taxon>Arthropoda</taxon>
        <taxon>Hexapoda</taxon>
        <taxon>Insecta</taxon>
        <taxon>Pterygota</taxon>
        <taxon>Neoptera</taxon>
        <taxon>Endopterygota</taxon>
        <taxon>Coleoptera</taxon>
        <taxon>Polyphaga</taxon>
        <taxon>Cucujiformia</taxon>
        <taxon>Curculionidae</taxon>
        <taxon>Dryophthorinae</taxon>
        <taxon>Sitophilus</taxon>
    </lineage>
</organism>
<dbReference type="PANTHER" id="PTHR46680:SF3">
    <property type="entry name" value="NF-KAPPA-B INHIBITOR CACTUS"/>
    <property type="match status" value="1"/>
</dbReference>
<feature type="repeat" description="ANK" evidence="3">
    <location>
        <begin position="294"/>
        <end position="315"/>
    </location>
</feature>
<keyword evidence="2 3" id="KW-0040">ANK repeat</keyword>
<feature type="compositionally biased region" description="Acidic residues" evidence="4">
    <location>
        <begin position="360"/>
        <end position="372"/>
    </location>
</feature>
<evidence type="ECO:0000256" key="3">
    <source>
        <dbReference type="PROSITE-ProRule" id="PRU00023"/>
    </source>
</evidence>
<evidence type="ECO:0000256" key="4">
    <source>
        <dbReference type="SAM" id="MobiDB-lite"/>
    </source>
</evidence>
<proteinExistence type="predicted"/>
<dbReference type="GO" id="GO:0005829">
    <property type="term" value="C:cytosol"/>
    <property type="evidence" value="ECO:0007669"/>
    <property type="project" value="TreeGrafter"/>
</dbReference>
<reference evidence="6" key="1">
    <citation type="submission" date="2025-08" db="UniProtKB">
        <authorList>
            <consortium name="RefSeq"/>
        </authorList>
    </citation>
    <scope>IDENTIFICATION</scope>
    <source>
        <tissue evidence="6">Gonads</tissue>
    </source>
</reference>
<dbReference type="PANTHER" id="PTHR46680">
    <property type="entry name" value="NF-KAPPA-B INHIBITOR ALPHA"/>
    <property type="match status" value="1"/>
</dbReference>
<sequence length="387" mass="43099">MPRSDLLKKVLTQYFLKDAGKLSSDDKCEQIDSTSDSGFISSTNLMLSGEISEEIPPRSDRNELGSHTDSGIIQDKEHKTRESMHIDSGVYTSELSLAEKISKLNLEAGFNDLNRKDQPPVASSDDDIPWKIYFEQDEDGDTHLHSAIFHRYVEVALALIRAAPHPRLLDTPNDSAQTPLHLAVETAQYQIVRWLIVAGAKPNPRDAQGDSPLHIAARLGDMNCINAITQPVQLKHVNAMSLGYPTPTYEKCKLDQWNYLGQTCVHVAAMHKHLDILKHLVNCGADINAREGLGGYTVLHIAAQNGDDNILRYLLHECKTIRPDITTYGRLNALQLSFVLPSDVRQFLAMKGLDSPYSSDDSDSSEDEEEMPYDSPSHRFLPNLVSA</sequence>
<feature type="region of interest" description="Disordered" evidence="4">
    <location>
        <begin position="53"/>
        <end position="81"/>
    </location>
</feature>
<dbReference type="CTD" id="34969"/>
<feature type="repeat" description="ANK" evidence="3">
    <location>
        <begin position="175"/>
        <end position="207"/>
    </location>
</feature>
<keyword evidence="5" id="KW-1185">Reference proteome</keyword>
<dbReference type="PROSITE" id="PS50088">
    <property type="entry name" value="ANK_REPEAT"/>
    <property type="match status" value="3"/>
</dbReference>
<dbReference type="FunCoup" id="A0A6J2YHF5">
    <property type="interactions" value="213"/>
</dbReference>